<organism evidence="9 10">
    <name type="scientific">Paraburkholderia tropica</name>
    <dbReference type="NCBI Taxonomy" id="92647"/>
    <lineage>
        <taxon>Bacteria</taxon>
        <taxon>Pseudomonadati</taxon>
        <taxon>Pseudomonadota</taxon>
        <taxon>Betaproteobacteria</taxon>
        <taxon>Burkholderiales</taxon>
        <taxon>Burkholderiaceae</taxon>
        <taxon>Paraburkholderia</taxon>
    </lineage>
</organism>
<dbReference type="AlphaFoldDB" id="A0AAQ1JU97"/>
<gene>
    <name evidence="9" type="ORF">SAMN05216550_107154</name>
</gene>
<comment type="similarity">
    <text evidence="7">Belongs to the GntP permease family.</text>
</comment>
<evidence type="ECO:0000256" key="3">
    <source>
        <dbReference type="ARBA" id="ARBA00022475"/>
    </source>
</evidence>
<dbReference type="InterPro" id="IPR003474">
    <property type="entry name" value="Glcn_transporter"/>
</dbReference>
<dbReference type="RefSeq" id="WP_074983580.1">
    <property type="nucleotide sequence ID" value="NZ_CADFGN010000008.1"/>
</dbReference>
<dbReference type="PIRSF" id="PIRSF002746">
    <property type="entry name" value="Gluconate_transporter"/>
    <property type="match status" value="1"/>
</dbReference>
<feature type="transmembrane region" description="Helical" evidence="8">
    <location>
        <begin position="59"/>
        <end position="81"/>
    </location>
</feature>
<name>A0AAQ1JU97_9BURK</name>
<feature type="transmembrane region" description="Helical" evidence="8">
    <location>
        <begin position="426"/>
        <end position="448"/>
    </location>
</feature>
<reference evidence="9 10" key="1">
    <citation type="submission" date="2016-10" db="EMBL/GenBank/DDBJ databases">
        <authorList>
            <person name="Varghese N."/>
            <person name="Submissions S."/>
        </authorList>
    </citation>
    <scope>NUCLEOTIDE SEQUENCE [LARGE SCALE GENOMIC DNA]</scope>
    <source>
        <strain evidence="9 10">LMG 22274</strain>
    </source>
</reference>
<dbReference type="GO" id="GO:0005886">
    <property type="term" value="C:plasma membrane"/>
    <property type="evidence" value="ECO:0007669"/>
    <property type="project" value="UniProtKB-SubCell"/>
</dbReference>
<dbReference type="PANTHER" id="PTHR30354">
    <property type="entry name" value="GNT FAMILY GLUCONATE TRANSPORTER"/>
    <property type="match status" value="1"/>
</dbReference>
<evidence type="ECO:0000256" key="7">
    <source>
        <dbReference type="ARBA" id="ARBA00049663"/>
    </source>
</evidence>
<accession>A0AAQ1JU97</accession>
<feature type="transmembrane region" description="Helical" evidence="8">
    <location>
        <begin position="179"/>
        <end position="202"/>
    </location>
</feature>
<evidence type="ECO:0000256" key="1">
    <source>
        <dbReference type="ARBA" id="ARBA00004651"/>
    </source>
</evidence>
<dbReference type="NCBIfam" id="TIGR00791">
    <property type="entry name" value="gntP"/>
    <property type="match status" value="1"/>
</dbReference>
<evidence type="ECO:0000256" key="6">
    <source>
        <dbReference type="ARBA" id="ARBA00023136"/>
    </source>
</evidence>
<proteinExistence type="inferred from homology"/>
<evidence type="ECO:0000256" key="5">
    <source>
        <dbReference type="ARBA" id="ARBA00022989"/>
    </source>
</evidence>
<evidence type="ECO:0000256" key="2">
    <source>
        <dbReference type="ARBA" id="ARBA00022448"/>
    </source>
</evidence>
<keyword evidence="4 8" id="KW-0812">Transmembrane</keyword>
<feature type="transmembrane region" description="Helical" evidence="8">
    <location>
        <begin position="304"/>
        <end position="325"/>
    </location>
</feature>
<keyword evidence="6 8" id="KW-0472">Membrane</keyword>
<dbReference type="Proteomes" id="UP000183529">
    <property type="component" value="Unassembled WGS sequence"/>
</dbReference>
<evidence type="ECO:0000313" key="10">
    <source>
        <dbReference type="Proteomes" id="UP000183529"/>
    </source>
</evidence>
<feature type="transmembrane region" description="Helical" evidence="8">
    <location>
        <begin position="345"/>
        <end position="378"/>
    </location>
</feature>
<evidence type="ECO:0000256" key="8">
    <source>
        <dbReference type="SAM" id="Phobius"/>
    </source>
</evidence>
<dbReference type="PANTHER" id="PTHR30354:SF22">
    <property type="entry name" value="HIGH-AFFINITY GLUCONATE TRANSPORTER"/>
    <property type="match status" value="1"/>
</dbReference>
<dbReference type="Pfam" id="PF02447">
    <property type="entry name" value="GntP_permease"/>
    <property type="match status" value="1"/>
</dbReference>
<keyword evidence="3" id="KW-1003">Cell membrane</keyword>
<feature type="transmembrane region" description="Helical" evidence="8">
    <location>
        <begin position="230"/>
        <end position="252"/>
    </location>
</feature>
<dbReference type="EMBL" id="FNZM01000007">
    <property type="protein sequence ID" value="SEJ68219.1"/>
    <property type="molecule type" value="Genomic_DNA"/>
</dbReference>
<keyword evidence="2" id="KW-0813">Transport</keyword>
<feature type="transmembrane region" description="Helical" evidence="8">
    <location>
        <begin position="5"/>
        <end position="23"/>
    </location>
</feature>
<protein>
    <submittedName>
        <fullName evidence="9">Gluconate:H+ symporter, GntP family</fullName>
    </submittedName>
</protein>
<sequence length="450" mass="46502">MRGEVATIAMAVSAIVVLILLIVRVRLSPFVALTLSALGLGLLAGVTPEHSIESFTQGFGGALARTGPVVGLGAVLGGILIGTGGADRIANAFVGKRPLWLTPWTICAAALLVGMPHLFDVSFIMLAPLVYTIARRTKSHLLYIGLPVAAGLYVSHGLLPPHPAPTQAVSAYHANTGLTLLYGLTIAIPSAILCGPLFTLAARRFFGPAPDLAAGPGGTRGEDVRESTASLPLSVISLLIPPGLMLAGTVGMGHAARDSSAFVFFQALNDPILSLLAAVVFAWFALGVRGGYALAAMQKMVNKGVAPLSTILLILGAGGGFSQMLKSIHLDTIIVDHSMHWAVSPLLLAWALAALLRICVGSATVATVAASGIVAPLLVAHPGVSPELMALATASGAVMLSHVNDSGFWLFKEYFQLSVAQTLRTWSLMLSLQSLVGLAGVMLLSTLIGR</sequence>
<feature type="transmembrane region" description="Helical" evidence="8">
    <location>
        <begin position="272"/>
        <end position="292"/>
    </location>
</feature>
<feature type="transmembrane region" description="Helical" evidence="8">
    <location>
        <begin position="141"/>
        <end position="159"/>
    </location>
</feature>
<evidence type="ECO:0000256" key="4">
    <source>
        <dbReference type="ARBA" id="ARBA00022692"/>
    </source>
</evidence>
<evidence type="ECO:0000313" key="9">
    <source>
        <dbReference type="EMBL" id="SEJ68219.1"/>
    </source>
</evidence>
<comment type="subcellular location">
    <subcellularLocation>
        <location evidence="1">Cell membrane</location>
        <topology evidence="1">Multi-pass membrane protein</topology>
    </subcellularLocation>
</comment>
<comment type="caution">
    <text evidence="9">The sequence shown here is derived from an EMBL/GenBank/DDBJ whole genome shotgun (WGS) entry which is preliminary data.</text>
</comment>
<keyword evidence="5 8" id="KW-1133">Transmembrane helix</keyword>
<dbReference type="GO" id="GO:0015128">
    <property type="term" value="F:gluconate transmembrane transporter activity"/>
    <property type="evidence" value="ECO:0007669"/>
    <property type="project" value="InterPro"/>
</dbReference>
<feature type="transmembrane region" description="Helical" evidence="8">
    <location>
        <begin position="29"/>
        <end position="47"/>
    </location>
</feature>